<dbReference type="RefSeq" id="WP_091641201.1">
    <property type="nucleotide sequence ID" value="NZ_FOTV01000002.1"/>
</dbReference>
<gene>
    <name evidence="8" type="ORF">SAMN04487868_10246</name>
</gene>
<feature type="transmembrane region" description="Helical" evidence="7">
    <location>
        <begin position="12"/>
        <end position="37"/>
    </location>
</feature>
<dbReference type="CDD" id="cd13127">
    <property type="entry name" value="MATE_tuaB_like"/>
    <property type="match status" value="1"/>
</dbReference>
<evidence type="ECO:0000256" key="5">
    <source>
        <dbReference type="ARBA" id="ARBA00022989"/>
    </source>
</evidence>
<dbReference type="InterPro" id="IPR050833">
    <property type="entry name" value="Poly_Biosynth_Transport"/>
</dbReference>
<comment type="caution">
    <text evidence="8">The sequence shown here is derived from an EMBL/GenBank/DDBJ whole genome shotgun (WGS) entry which is preliminary data.</text>
</comment>
<feature type="transmembrane region" description="Helical" evidence="7">
    <location>
        <begin position="383"/>
        <end position="403"/>
    </location>
</feature>
<evidence type="ECO:0000256" key="3">
    <source>
        <dbReference type="ARBA" id="ARBA00022475"/>
    </source>
</evidence>
<organism evidence="8 9">
    <name type="scientific">Marinobacter salarius</name>
    <dbReference type="NCBI Taxonomy" id="1420917"/>
    <lineage>
        <taxon>Bacteria</taxon>
        <taxon>Pseudomonadati</taxon>
        <taxon>Pseudomonadota</taxon>
        <taxon>Gammaproteobacteria</taxon>
        <taxon>Pseudomonadales</taxon>
        <taxon>Marinobacteraceae</taxon>
        <taxon>Marinobacter</taxon>
    </lineage>
</organism>
<name>A0ABY1FJB6_9GAMM</name>
<comment type="subcellular location">
    <subcellularLocation>
        <location evidence="1">Cell membrane</location>
        <topology evidence="1">Multi-pass membrane protein</topology>
    </subcellularLocation>
</comment>
<feature type="transmembrane region" description="Helical" evidence="7">
    <location>
        <begin position="359"/>
        <end position="377"/>
    </location>
</feature>
<evidence type="ECO:0000256" key="6">
    <source>
        <dbReference type="ARBA" id="ARBA00023136"/>
    </source>
</evidence>
<dbReference type="Proteomes" id="UP000199211">
    <property type="component" value="Unassembled WGS sequence"/>
</dbReference>
<feature type="transmembrane region" description="Helical" evidence="7">
    <location>
        <begin position="283"/>
        <end position="305"/>
    </location>
</feature>
<feature type="transmembrane region" description="Helical" evidence="7">
    <location>
        <begin position="79"/>
        <end position="102"/>
    </location>
</feature>
<keyword evidence="3" id="KW-1003">Cell membrane</keyword>
<evidence type="ECO:0000256" key="4">
    <source>
        <dbReference type="ARBA" id="ARBA00022692"/>
    </source>
</evidence>
<comment type="similarity">
    <text evidence="2">Belongs to the polysaccharide synthase family.</text>
</comment>
<dbReference type="Pfam" id="PF13440">
    <property type="entry name" value="Polysacc_synt_3"/>
    <property type="match status" value="1"/>
</dbReference>
<feature type="transmembrane region" description="Helical" evidence="7">
    <location>
        <begin position="114"/>
        <end position="132"/>
    </location>
</feature>
<evidence type="ECO:0000313" key="8">
    <source>
        <dbReference type="EMBL" id="SFL45542.1"/>
    </source>
</evidence>
<feature type="transmembrane region" description="Helical" evidence="7">
    <location>
        <begin position="325"/>
        <end position="347"/>
    </location>
</feature>
<keyword evidence="4 7" id="KW-0812">Transmembrane</keyword>
<dbReference type="PANTHER" id="PTHR30250:SF10">
    <property type="entry name" value="LIPOPOLYSACCHARIDE BIOSYNTHESIS PROTEIN WZXC"/>
    <property type="match status" value="1"/>
</dbReference>
<accession>A0ABY1FJB6</accession>
<reference evidence="8 9" key="1">
    <citation type="submission" date="2016-10" db="EMBL/GenBank/DDBJ databases">
        <authorList>
            <person name="Varghese N."/>
            <person name="Submissions S."/>
        </authorList>
    </citation>
    <scope>NUCLEOTIDE SEQUENCE [LARGE SCALE GENOMIC DNA]</scope>
    <source>
        <strain evidence="8 9">DSM 26291</strain>
    </source>
</reference>
<keyword evidence="5 7" id="KW-1133">Transmembrane helix</keyword>
<protein>
    <submittedName>
        <fullName evidence="8">Membrane protein involved in the export of O-antigen and teichoic acid</fullName>
    </submittedName>
</protein>
<dbReference type="EMBL" id="FOTV01000002">
    <property type="protein sequence ID" value="SFL45542.1"/>
    <property type="molecule type" value="Genomic_DNA"/>
</dbReference>
<keyword evidence="9" id="KW-1185">Reference proteome</keyword>
<feature type="transmembrane region" description="Helical" evidence="7">
    <location>
        <begin position="43"/>
        <end position="67"/>
    </location>
</feature>
<feature type="transmembrane region" description="Helical" evidence="7">
    <location>
        <begin position="203"/>
        <end position="220"/>
    </location>
</feature>
<dbReference type="PANTHER" id="PTHR30250">
    <property type="entry name" value="PST FAMILY PREDICTED COLANIC ACID TRANSPORTER"/>
    <property type="match status" value="1"/>
</dbReference>
<feature type="transmembrane region" description="Helical" evidence="7">
    <location>
        <begin position="410"/>
        <end position="428"/>
    </location>
</feature>
<proteinExistence type="inferred from homology"/>
<evidence type="ECO:0000313" key="9">
    <source>
        <dbReference type="Proteomes" id="UP000199211"/>
    </source>
</evidence>
<evidence type="ECO:0000256" key="1">
    <source>
        <dbReference type="ARBA" id="ARBA00004651"/>
    </source>
</evidence>
<evidence type="ECO:0000256" key="7">
    <source>
        <dbReference type="SAM" id="Phobius"/>
    </source>
</evidence>
<keyword evidence="6 7" id="KW-0472">Membrane</keyword>
<evidence type="ECO:0000256" key="2">
    <source>
        <dbReference type="ARBA" id="ARBA00007430"/>
    </source>
</evidence>
<sequence length="477" mass="52548">MNFKQRFLNALAWSAGVKFLSQAVSIAIGIFLARLLVPEDFGLIAMVLVFTGIAGLLSDVGLGSALVQRQDLDHTHFVSVFWANVCLGSVLAVILYAASAPMAEFYGRFEVEPIVKVLSLSFVIGSIALVHRQVLVKSLRFKELALADFSGMILSGVVAIFFAYRGFGFWALVFQQVIHQFATYFFVTAVSGWKPTLSFRLSALNELIGFSIFVFFTRLLQYSADRLDKLITGKFLGADSVGILDKAQSMMLFPLQNISHTIANIMFPALSSLKGDIDRVKDVYLKCIEAIAFLTFPMMVGMFSVSENFVLGVLGPHWSELIPVFKILCFAGVINSIATVTGSVYLSQGASKTQFKVNLFTRPLVIIFVVVGLAWGVEGVASAIVLAAWVSGVFTMTVMSSLISLKLISIFRILFPTFLVSIGMGIVLHFSDLLLTFESYLVALFTQVFVGIFVYLLFSYVFRISALKLVVDTLRKR</sequence>
<feature type="transmembrane region" description="Helical" evidence="7">
    <location>
        <begin position="440"/>
        <end position="462"/>
    </location>
</feature>